<protein>
    <submittedName>
        <fullName evidence="2">Uncharacterized protein</fullName>
    </submittedName>
</protein>
<reference evidence="2" key="1">
    <citation type="journal article" date="2023" name="Mol. Phylogenet. Evol.">
        <title>Genome-scale phylogeny and comparative genomics of the fungal order Sordariales.</title>
        <authorList>
            <person name="Hensen N."/>
            <person name="Bonometti L."/>
            <person name="Westerberg I."/>
            <person name="Brannstrom I.O."/>
            <person name="Guillou S."/>
            <person name="Cros-Aarteil S."/>
            <person name="Calhoun S."/>
            <person name="Haridas S."/>
            <person name="Kuo A."/>
            <person name="Mondo S."/>
            <person name="Pangilinan J."/>
            <person name="Riley R."/>
            <person name="LaButti K."/>
            <person name="Andreopoulos B."/>
            <person name="Lipzen A."/>
            <person name="Chen C."/>
            <person name="Yan M."/>
            <person name="Daum C."/>
            <person name="Ng V."/>
            <person name="Clum A."/>
            <person name="Steindorff A."/>
            <person name="Ohm R.A."/>
            <person name="Martin F."/>
            <person name="Silar P."/>
            <person name="Natvig D.O."/>
            <person name="Lalanne C."/>
            <person name="Gautier V."/>
            <person name="Ament-Velasquez S.L."/>
            <person name="Kruys A."/>
            <person name="Hutchinson M.I."/>
            <person name="Powell A.J."/>
            <person name="Barry K."/>
            <person name="Miller A.N."/>
            <person name="Grigoriev I.V."/>
            <person name="Debuchy R."/>
            <person name="Gladieux P."/>
            <person name="Hiltunen Thoren M."/>
            <person name="Johannesson H."/>
        </authorList>
    </citation>
    <scope>NUCLEOTIDE SEQUENCE</scope>
    <source>
        <strain evidence="2">CBS 232.78</strain>
    </source>
</reference>
<accession>A0AAE0U0N7</accession>
<organism evidence="2 3">
    <name type="scientific">Podospora didyma</name>
    <dbReference type="NCBI Taxonomy" id="330526"/>
    <lineage>
        <taxon>Eukaryota</taxon>
        <taxon>Fungi</taxon>
        <taxon>Dikarya</taxon>
        <taxon>Ascomycota</taxon>
        <taxon>Pezizomycotina</taxon>
        <taxon>Sordariomycetes</taxon>
        <taxon>Sordariomycetidae</taxon>
        <taxon>Sordariales</taxon>
        <taxon>Podosporaceae</taxon>
        <taxon>Podospora</taxon>
    </lineage>
</organism>
<comment type="caution">
    <text evidence="2">The sequence shown here is derived from an EMBL/GenBank/DDBJ whole genome shotgun (WGS) entry which is preliminary data.</text>
</comment>
<name>A0AAE0U0N7_9PEZI</name>
<evidence type="ECO:0000313" key="2">
    <source>
        <dbReference type="EMBL" id="KAK3386572.1"/>
    </source>
</evidence>
<proteinExistence type="predicted"/>
<evidence type="ECO:0000256" key="1">
    <source>
        <dbReference type="SAM" id="MobiDB-lite"/>
    </source>
</evidence>
<gene>
    <name evidence="2" type="ORF">B0H63DRAFT_520662</name>
</gene>
<dbReference type="Proteomes" id="UP001285441">
    <property type="component" value="Unassembled WGS sequence"/>
</dbReference>
<feature type="region of interest" description="Disordered" evidence="1">
    <location>
        <begin position="1"/>
        <end position="26"/>
    </location>
</feature>
<dbReference type="EMBL" id="JAULSW010000003">
    <property type="protein sequence ID" value="KAK3386572.1"/>
    <property type="molecule type" value="Genomic_DNA"/>
</dbReference>
<feature type="compositionally biased region" description="Polar residues" evidence="1">
    <location>
        <begin position="110"/>
        <end position="122"/>
    </location>
</feature>
<dbReference type="AlphaFoldDB" id="A0AAE0U0N7"/>
<reference evidence="2" key="2">
    <citation type="submission" date="2023-06" db="EMBL/GenBank/DDBJ databases">
        <authorList>
            <consortium name="Lawrence Berkeley National Laboratory"/>
            <person name="Haridas S."/>
            <person name="Hensen N."/>
            <person name="Bonometti L."/>
            <person name="Westerberg I."/>
            <person name="Brannstrom I.O."/>
            <person name="Guillou S."/>
            <person name="Cros-Aarteil S."/>
            <person name="Calhoun S."/>
            <person name="Kuo A."/>
            <person name="Mondo S."/>
            <person name="Pangilinan J."/>
            <person name="Riley R."/>
            <person name="LaButti K."/>
            <person name="Andreopoulos B."/>
            <person name="Lipzen A."/>
            <person name="Chen C."/>
            <person name="Yanf M."/>
            <person name="Daum C."/>
            <person name="Ng V."/>
            <person name="Clum A."/>
            <person name="Steindorff A."/>
            <person name="Ohm R."/>
            <person name="Martin F."/>
            <person name="Silar P."/>
            <person name="Natvig D."/>
            <person name="Lalanne C."/>
            <person name="Gautier V."/>
            <person name="Ament-velasquez S.L."/>
            <person name="Kruys A."/>
            <person name="Hutchinson M.I."/>
            <person name="Powell A.J."/>
            <person name="Barry K."/>
            <person name="Miller A.N."/>
            <person name="Grigoriev I.V."/>
            <person name="Debuchy R."/>
            <person name="Gladieux P."/>
            <person name="Thoren M.H."/>
            <person name="Johannesson H."/>
        </authorList>
    </citation>
    <scope>NUCLEOTIDE SEQUENCE</scope>
    <source>
        <strain evidence="2">CBS 232.78</strain>
    </source>
</reference>
<keyword evidence="3" id="KW-1185">Reference proteome</keyword>
<feature type="region of interest" description="Disordered" evidence="1">
    <location>
        <begin position="95"/>
        <end position="126"/>
    </location>
</feature>
<sequence length="423" mass="45985">MSTSQGFKKQPGLIQHNHMEPFSRQKHHGRNVVWSTHFMMRAISLCLAAAILSITLQAVSVARRQPALAESRFPIVEDEIQQSAAGGALKARSLVTPKEDEHQIIDPSEVNGSSSTPDSRGSPNGIHRRAVDFNALVQRGFQLRCNMKSQDRRQEDVSPFTTVADLTNAAWNVDQLNSPNSLPMDMQFALSNTLRALGFTDPATNPNVYRDVRINWGGQVRPQETPFLAAGYHTIFDPDQGIIIAINAVSPRSGIANSVARFTQLLTVNGGNAEAVTPLFGGEDPRTLTVPSPSHWSDVIAIAYNTLCTGTCNPQQIRGVLMWNIANVDTISVMNSALGMRQRDLLNTSPTDRIIFTGDGIAGFGLDQRGALALQASPNGAGVAYMLLNHVAIFGKKNVTEIHVFKSGTGSSGFPLLFFRIED</sequence>
<evidence type="ECO:0000313" key="3">
    <source>
        <dbReference type="Proteomes" id="UP001285441"/>
    </source>
</evidence>